<dbReference type="RefSeq" id="XP_043006726.1">
    <property type="nucleotide sequence ID" value="XM_043156911.1"/>
</dbReference>
<sequence>MALKKTSTANLFGAFQLPVTDVSNRRTDLFDAAMRFKLAPHNPSNQCDGMCQQTPFVILPLCPALLEETEEGGSSCECGSSSTVRERRRAILSWREDLPSNQDLEHAAASCSLSGKNQFATDPPADVDEETGEGFGVERQTETKRGVARDRVAGHTSCLNEEHDCYDSEVEPFRHCEFHHVRRRPYTDDEPESDDHYNSHSDGKPRYHGYRALPTAECHRCDVWQANTAKYGQQEDLVVPQPRSLESTREARDLLNYRAPSTRIIKSTNPFNPFVRRMLESQNEVIPPESGLHSKPTVQGPSYGRPFG</sequence>
<dbReference type="Proteomes" id="UP001049176">
    <property type="component" value="Chromosome 7"/>
</dbReference>
<feature type="region of interest" description="Disordered" evidence="1">
    <location>
        <begin position="115"/>
        <end position="146"/>
    </location>
</feature>
<feature type="region of interest" description="Disordered" evidence="1">
    <location>
        <begin position="185"/>
        <end position="208"/>
    </location>
</feature>
<organism evidence="2 3">
    <name type="scientific">Marasmius oreades</name>
    <name type="common">fairy-ring Marasmius</name>
    <dbReference type="NCBI Taxonomy" id="181124"/>
    <lineage>
        <taxon>Eukaryota</taxon>
        <taxon>Fungi</taxon>
        <taxon>Dikarya</taxon>
        <taxon>Basidiomycota</taxon>
        <taxon>Agaricomycotina</taxon>
        <taxon>Agaricomycetes</taxon>
        <taxon>Agaricomycetidae</taxon>
        <taxon>Agaricales</taxon>
        <taxon>Marasmiineae</taxon>
        <taxon>Marasmiaceae</taxon>
        <taxon>Marasmius</taxon>
    </lineage>
</organism>
<evidence type="ECO:0000256" key="1">
    <source>
        <dbReference type="SAM" id="MobiDB-lite"/>
    </source>
</evidence>
<name>A0A9P7URM7_9AGAR</name>
<dbReference type="OrthoDB" id="10514216at2759"/>
<proteinExistence type="predicted"/>
<dbReference type="EMBL" id="CM032187">
    <property type="protein sequence ID" value="KAG7090256.1"/>
    <property type="molecule type" value="Genomic_DNA"/>
</dbReference>
<protein>
    <submittedName>
        <fullName evidence="2">Uncharacterized protein</fullName>
    </submittedName>
</protein>
<feature type="compositionally biased region" description="Basic and acidic residues" evidence="1">
    <location>
        <begin position="194"/>
        <end position="205"/>
    </location>
</feature>
<accession>A0A9P7URM7</accession>
<evidence type="ECO:0000313" key="3">
    <source>
        <dbReference type="Proteomes" id="UP001049176"/>
    </source>
</evidence>
<gene>
    <name evidence="2" type="ORF">E1B28_011853</name>
</gene>
<keyword evidence="3" id="KW-1185">Reference proteome</keyword>
<dbReference type="AlphaFoldDB" id="A0A9P7URM7"/>
<comment type="caution">
    <text evidence="2">The sequence shown here is derived from an EMBL/GenBank/DDBJ whole genome shotgun (WGS) entry which is preliminary data.</text>
</comment>
<dbReference type="GeneID" id="66080928"/>
<dbReference type="KEGG" id="more:E1B28_011853"/>
<reference evidence="2" key="1">
    <citation type="journal article" date="2021" name="Genome Biol. Evol.">
        <title>The assembled and annotated genome of the fairy-ring fungus Marasmius oreades.</title>
        <authorList>
            <person name="Hiltunen M."/>
            <person name="Ament-Velasquez S.L."/>
            <person name="Johannesson H."/>
        </authorList>
    </citation>
    <scope>NUCLEOTIDE SEQUENCE</scope>
    <source>
        <strain evidence="2">03SP1</strain>
    </source>
</reference>
<evidence type="ECO:0000313" key="2">
    <source>
        <dbReference type="EMBL" id="KAG7090256.1"/>
    </source>
</evidence>
<feature type="region of interest" description="Disordered" evidence="1">
    <location>
        <begin position="286"/>
        <end position="308"/>
    </location>
</feature>